<proteinExistence type="predicted"/>
<accession>A0A3P7E2D6</accession>
<keyword evidence="2" id="KW-1185">Reference proteome</keyword>
<protein>
    <submittedName>
        <fullName evidence="1">Uncharacterized protein</fullName>
    </submittedName>
</protein>
<reference evidence="1 2" key="1">
    <citation type="submission" date="2018-11" db="EMBL/GenBank/DDBJ databases">
        <authorList>
            <consortium name="Pathogen Informatics"/>
        </authorList>
    </citation>
    <scope>NUCLEOTIDE SEQUENCE [LARGE SCALE GENOMIC DNA]</scope>
</reference>
<sequence length="41" mass="4927">MDYLARILCDVDEIQVSYQYQTGFFFLLTYKMAKYYGEIVS</sequence>
<organism evidence="1 2">
    <name type="scientific">Wuchereria bancrofti</name>
    <dbReference type="NCBI Taxonomy" id="6293"/>
    <lineage>
        <taxon>Eukaryota</taxon>
        <taxon>Metazoa</taxon>
        <taxon>Ecdysozoa</taxon>
        <taxon>Nematoda</taxon>
        <taxon>Chromadorea</taxon>
        <taxon>Rhabditida</taxon>
        <taxon>Spirurina</taxon>
        <taxon>Spiruromorpha</taxon>
        <taxon>Filarioidea</taxon>
        <taxon>Onchocercidae</taxon>
        <taxon>Wuchereria</taxon>
    </lineage>
</organism>
<evidence type="ECO:0000313" key="1">
    <source>
        <dbReference type="EMBL" id="VDM10274.1"/>
    </source>
</evidence>
<name>A0A3P7E2D6_WUCBA</name>
<gene>
    <name evidence="1" type="ORF">WBA_LOCUS3660</name>
</gene>
<evidence type="ECO:0000313" key="2">
    <source>
        <dbReference type="Proteomes" id="UP000270924"/>
    </source>
</evidence>
<dbReference type="EMBL" id="UYWW01001298">
    <property type="protein sequence ID" value="VDM10274.1"/>
    <property type="molecule type" value="Genomic_DNA"/>
</dbReference>
<dbReference type="InParanoid" id="A0A3P7E2D6"/>
<dbReference type="AlphaFoldDB" id="A0A3P7E2D6"/>
<dbReference type="Proteomes" id="UP000270924">
    <property type="component" value="Unassembled WGS sequence"/>
</dbReference>